<feature type="region of interest" description="Disordered" evidence="1">
    <location>
        <begin position="99"/>
        <end position="143"/>
    </location>
</feature>
<protein>
    <recommendedName>
        <fullName evidence="4">PPE domain-containing protein</fullName>
    </recommendedName>
</protein>
<organism evidence="2 3">
    <name type="scientific">Micromonospora endolithica</name>
    <dbReference type="NCBI Taxonomy" id="230091"/>
    <lineage>
        <taxon>Bacteria</taxon>
        <taxon>Bacillati</taxon>
        <taxon>Actinomycetota</taxon>
        <taxon>Actinomycetes</taxon>
        <taxon>Micromonosporales</taxon>
        <taxon>Micromonosporaceae</taxon>
        <taxon>Micromonospora</taxon>
    </lineage>
</organism>
<evidence type="ECO:0008006" key="4">
    <source>
        <dbReference type="Google" id="ProtNLM"/>
    </source>
</evidence>
<evidence type="ECO:0000313" key="2">
    <source>
        <dbReference type="EMBL" id="RKN45229.1"/>
    </source>
</evidence>
<comment type="caution">
    <text evidence="2">The sequence shown here is derived from an EMBL/GenBank/DDBJ whole genome shotgun (WGS) entry which is preliminary data.</text>
</comment>
<dbReference type="EMBL" id="RBAK01000006">
    <property type="protein sequence ID" value="RKN45229.1"/>
    <property type="molecule type" value="Genomic_DNA"/>
</dbReference>
<evidence type="ECO:0000313" key="3">
    <source>
        <dbReference type="Proteomes" id="UP000281726"/>
    </source>
</evidence>
<keyword evidence="3" id="KW-1185">Reference proteome</keyword>
<proteinExistence type="predicted"/>
<feature type="compositionally biased region" description="Low complexity" evidence="1">
    <location>
        <begin position="127"/>
        <end position="137"/>
    </location>
</feature>
<accession>A0A3A9ZAT1</accession>
<sequence>MIAVQPLDDAARAWVDLQKALMHRHTAKAVDASNEWNQLNAELMAKFRAEGRTDLEIARVKGANLALNDLYGAYQFHAAKASMHAAVLQAELAARQLLADEGSPAGHASDTRRERTPRSGRPGFEQGAAGAGVPAAPGRERVR</sequence>
<dbReference type="Proteomes" id="UP000281726">
    <property type="component" value="Unassembled WGS sequence"/>
</dbReference>
<evidence type="ECO:0000256" key="1">
    <source>
        <dbReference type="SAM" id="MobiDB-lite"/>
    </source>
</evidence>
<dbReference type="AlphaFoldDB" id="A0A3A9ZAT1"/>
<name>A0A3A9ZAT1_9ACTN</name>
<gene>
    <name evidence="2" type="ORF">D7223_16425</name>
</gene>
<reference evidence="2 3" key="1">
    <citation type="journal article" date="2004" name="Syst. Appl. Microbiol.">
        <title>Cryptoendolithic actinomycetes from antarctic sandstone rock samples: Micromonospora endolithica sp. nov. and two isolates related to Micromonospora coerulea Jensen 1932.</title>
        <authorList>
            <person name="Hirsch P."/>
            <person name="Mevs U."/>
            <person name="Kroppenstedt R.M."/>
            <person name="Schumann P."/>
            <person name="Stackebrandt E."/>
        </authorList>
    </citation>
    <scope>NUCLEOTIDE SEQUENCE [LARGE SCALE GENOMIC DNA]</scope>
    <source>
        <strain evidence="2 3">JCM 12677</strain>
    </source>
</reference>